<protein>
    <submittedName>
        <fullName evidence="2">Uncharacterized protein</fullName>
    </submittedName>
</protein>
<dbReference type="AlphaFoldDB" id="A0A0G4MRU4"/>
<dbReference type="EMBL" id="CVQH01024312">
    <property type="protein sequence ID" value="CRK36770.1"/>
    <property type="molecule type" value="Genomic_DNA"/>
</dbReference>
<gene>
    <name evidence="2" type="ORF">BN1708_020104</name>
</gene>
<feature type="compositionally biased region" description="Basic residues" evidence="1">
    <location>
        <begin position="34"/>
        <end position="46"/>
    </location>
</feature>
<reference evidence="2 3" key="1">
    <citation type="submission" date="2015-05" db="EMBL/GenBank/DDBJ databases">
        <authorList>
            <person name="Wang D.B."/>
            <person name="Wang M."/>
        </authorList>
    </citation>
    <scope>NUCLEOTIDE SEQUENCE [LARGE SCALE GENOMIC DNA]</scope>
    <source>
        <strain evidence="2">VL1</strain>
    </source>
</reference>
<evidence type="ECO:0000256" key="1">
    <source>
        <dbReference type="SAM" id="MobiDB-lite"/>
    </source>
</evidence>
<organism evidence="2 3">
    <name type="scientific">Verticillium longisporum</name>
    <name type="common">Verticillium dahliae var. longisporum</name>
    <dbReference type="NCBI Taxonomy" id="100787"/>
    <lineage>
        <taxon>Eukaryota</taxon>
        <taxon>Fungi</taxon>
        <taxon>Dikarya</taxon>
        <taxon>Ascomycota</taxon>
        <taxon>Pezizomycotina</taxon>
        <taxon>Sordariomycetes</taxon>
        <taxon>Hypocreomycetidae</taxon>
        <taxon>Glomerellales</taxon>
        <taxon>Plectosphaerellaceae</taxon>
        <taxon>Verticillium</taxon>
    </lineage>
</organism>
<proteinExistence type="predicted"/>
<feature type="non-terminal residue" evidence="2">
    <location>
        <position position="1"/>
    </location>
</feature>
<keyword evidence="3" id="KW-1185">Reference proteome</keyword>
<evidence type="ECO:0000313" key="3">
    <source>
        <dbReference type="Proteomes" id="UP000044602"/>
    </source>
</evidence>
<dbReference type="Proteomes" id="UP000044602">
    <property type="component" value="Unassembled WGS sequence"/>
</dbReference>
<name>A0A0G4MRU4_VERLO</name>
<feature type="region of interest" description="Disordered" evidence="1">
    <location>
        <begin position="12"/>
        <end position="59"/>
    </location>
</feature>
<accession>A0A0G4MRU4</accession>
<evidence type="ECO:0000313" key="2">
    <source>
        <dbReference type="EMBL" id="CRK36770.1"/>
    </source>
</evidence>
<sequence>ALQPRLHVLARRHRGPTVERDNRALGARGPAHAPQRHRRVGPRRRHGAELGAHLGGRDG</sequence>